<reference evidence="1 2" key="1">
    <citation type="submission" date="2019-10" db="EMBL/GenBank/DDBJ databases">
        <title>Nonomuraea sp. nov., isolated from Phyllanthus amarus.</title>
        <authorList>
            <person name="Klykleung N."/>
            <person name="Tanasupawat S."/>
        </authorList>
    </citation>
    <scope>NUCLEOTIDE SEQUENCE [LARGE SCALE GENOMIC DNA]</scope>
    <source>
        <strain evidence="1 2">PA1-10</strain>
    </source>
</reference>
<evidence type="ECO:0000313" key="1">
    <source>
        <dbReference type="EMBL" id="KAB8186888.1"/>
    </source>
</evidence>
<proteinExistence type="predicted"/>
<sequence>MGSVLGVRRDRARMTDPITCPECQGSKGELVGPLFLACRFCGGLGWVGGDNEPAEACSKPPPPEPTATNHRVWSDPVVSAAFPCRLCFGSRKVAHFDREAGTLVQVPCRCAGGEA</sequence>
<protein>
    <submittedName>
        <fullName evidence="1">Uncharacterized protein</fullName>
    </submittedName>
</protein>
<comment type="caution">
    <text evidence="1">The sequence shown here is derived from an EMBL/GenBank/DDBJ whole genome shotgun (WGS) entry which is preliminary data.</text>
</comment>
<keyword evidence="2" id="KW-1185">Reference proteome</keyword>
<gene>
    <name evidence="1" type="ORF">FH608_046205</name>
</gene>
<dbReference type="AlphaFoldDB" id="A0A5C4V8S1"/>
<name>A0A5C4V8S1_9ACTN</name>
<dbReference type="RefSeq" id="WP_139637552.1">
    <property type="nucleotide sequence ID" value="NZ_VDLX02000028.1"/>
</dbReference>
<dbReference type="EMBL" id="VDLX02000028">
    <property type="protein sequence ID" value="KAB8186888.1"/>
    <property type="molecule type" value="Genomic_DNA"/>
</dbReference>
<evidence type="ECO:0000313" key="2">
    <source>
        <dbReference type="Proteomes" id="UP000312512"/>
    </source>
</evidence>
<dbReference type="OrthoDB" id="3479918at2"/>
<accession>A0A5C4V8S1</accession>
<dbReference type="Proteomes" id="UP000312512">
    <property type="component" value="Unassembled WGS sequence"/>
</dbReference>
<organism evidence="1 2">
    <name type="scientific">Nonomuraea phyllanthi</name>
    <dbReference type="NCBI Taxonomy" id="2219224"/>
    <lineage>
        <taxon>Bacteria</taxon>
        <taxon>Bacillati</taxon>
        <taxon>Actinomycetota</taxon>
        <taxon>Actinomycetes</taxon>
        <taxon>Streptosporangiales</taxon>
        <taxon>Streptosporangiaceae</taxon>
        <taxon>Nonomuraea</taxon>
    </lineage>
</organism>